<keyword evidence="2" id="KW-0808">Transferase</keyword>
<comment type="caution">
    <text evidence="6">The sequence shown here is derived from an EMBL/GenBank/DDBJ whole genome shotgun (WGS) entry which is preliminary data.</text>
</comment>
<dbReference type="GO" id="GO:0070403">
    <property type="term" value="F:NAD+ binding"/>
    <property type="evidence" value="ECO:0007669"/>
    <property type="project" value="InterPro"/>
</dbReference>
<organism evidence="6 7">
    <name type="scientific">Abiotrophia defectiva</name>
    <name type="common">Streptococcus defectivus</name>
    <dbReference type="NCBI Taxonomy" id="46125"/>
    <lineage>
        <taxon>Bacteria</taxon>
        <taxon>Bacillati</taxon>
        <taxon>Bacillota</taxon>
        <taxon>Bacilli</taxon>
        <taxon>Lactobacillales</taxon>
        <taxon>Aerococcaceae</taxon>
        <taxon>Abiotrophia</taxon>
    </lineage>
</organism>
<protein>
    <recommendedName>
        <fullName evidence="1">protein acetyllysine N-acetyltransferase</fullName>
        <ecNumber evidence="1">2.3.1.286</ecNumber>
    </recommendedName>
</protein>
<dbReference type="InterPro" id="IPR003000">
    <property type="entry name" value="Sirtuin"/>
</dbReference>
<dbReference type="EMBL" id="JABZFV010000414">
    <property type="protein sequence ID" value="MBF0935816.1"/>
    <property type="molecule type" value="Genomic_DNA"/>
</dbReference>
<sequence>PHCGGVLKPDVTLYEESLNMEVFDQAISAIQQADTLIVGGTSLVVYPAAGLLQYFKGKHLVVINKQAIPQDDWADLVIHAPIGQVFSQLVLPG</sequence>
<evidence type="ECO:0000313" key="7">
    <source>
        <dbReference type="Proteomes" id="UP000757900"/>
    </source>
</evidence>
<keyword evidence="3" id="KW-0520">NAD</keyword>
<dbReference type="Gene3D" id="3.30.1600.10">
    <property type="entry name" value="SIR2/SIRT2 'Small Domain"/>
    <property type="match status" value="1"/>
</dbReference>
<dbReference type="Pfam" id="PF02146">
    <property type="entry name" value="SIR2"/>
    <property type="match status" value="1"/>
</dbReference>
<gene>
    <name evidence="6" type="ORF">HXK00_09300</name>
</gene>
<dbReference type="InterPro" id="IPR026591">
    <property type="entry name" value="Sirtuin_cat_small_dom_sf"/>
</dbReference>
<dbReference type="AlphaFoldDB" id="A0A929MQU6"/>
<evidence type="ECO:0000256" key="1">
    <source>
        <dbReference type="ARBA" id="ARBA00012928"/>
    </source>
</evidence>
<dbReference type="PANTHER" id="PTHR11085:SF4">
    <property type="entry name" value="NAD-DEPENDENT PROTEIN DEACYLASE"/>
    <property type="match status" value="1"/>
</dbReference>
<dbReference type="GO" id="GO:0017136">
    <property type="term" value="F:histone deacetylase activity, NAD-dependent"/>
    <property type="evidence" value="ECO:0007669"/>
    <property type="project" value="TreeGrafter"/>
</dbReference>
<dbReference type="PROSITE" id="PS50305">
    <property type="entry name" value="SIRTUIN"/>
    <property type="match status" value="1"/>
</dbReference>
<evidence type="ECO:0000256" key="2">
    <source>
        <dbReference type="ARBA" id="ARBA00022679"/>
    </source>
</evidence>
<reference evidence="6" key="1">
    <citation type="submission" date="2020-04" db="EMBL/GenBank/DDBJ databases">
        <title>Deep metagenomics examines the oral microbiome during advanced dental caries in children, revealing novel taxa and co-occurrences with host molecules.</title>
        <authorList>
            <person name="Baker J.L."/>
            <person name="Morton J.T."/>
            <person name="Dinis M."/>
            <person name="Alvarez R."/>
            <person name="Tran N.C."/>
            <person name="Knight R."/>
            <person name="Edlund A."/>
        </authorList>
    </citation>
    <scope>NUCLEOTIDE SEQUENCE</scope>
    <source>
        <strain evidence="6">JCVI_23_bin.16</strain>
    </source>
</reference>
<comment type="caution">
    <text evidence="4">Lacks conserved residue(s) required for the propagation of feature annotation.</text>
</comment>
<dbReference type="EC" id="2.3.1.286" evidence="1"/>
<feature type="non-terminal residue" evidence="6">
    <location>
        <position position="1"/>
    </location>
</feature>
<feature type="domain" description="Deacetylase sirtuin-type" evidence="5">
    <location>
        <begin position="1"/>
        <end position="93"/>
    </location>
</feature>
<evidence type="ECO:0000313" key="6">
    <source>
        <dbReference type="EMBL" id="MBF0935816.1"/>
    </source>
</evidence>
<dbReference type="InterPro" id="IPR050134">
    <property type="entry name" value="NAD-dep_sirtuin_deacylases"/>
</dbReference>
<dbReference type="SUPFAM" id="SSF52467">
    <property type="entry name" value="DHS-like NAD/FAD-binding domain"/>
    <property type="match status" value="1"/>
</dbReference>
<accession>A0A929MQU6</accession>
<dbReference type="Gene3D" id="3.40.50.1220">
    <property type="entry name" value="TPP-binding domain"/>
    <property type="match status" value="1"/>
</dbReference>
<evidence type="ECO:0000256" key="4">
    <source>
        <dbReference type="PROSITE-ProRule" id="PRU00236"/>
    </source>
</evidence>
<dbReference type="PANTHER" id="PTHR11085">
    <property type="entry name" value="NAD-DEPENDENT PROTEIN DEACYLASE SIRTUIN-5, MITOCHONDRIAL-RELATED"/>
    <property type="match status" value="1"/>
</dbReference>
<name>A0A929MQU6_ABIDE</name>
<dbReference type="Proteomes" id="UP000757900">
    <property type="component" value="Unassembled WGS sequence"/>
</dbReference>
<evidence type="ECO:0000259" key="5">
    <source>
        <dbReference type="PROSITE" id="PS50305"/>
    </source>
</evidence>
<dbReference type="InterPro" id="IPR029035">
    <property type="entry name" value="DHS-like_NAD/FAD-binding_dom"/>
</dbReference>
<dbReference type="InterPro" id="IPR026590">
    <property type="entry name" value="Ssirtuin_cat_dom"/>
</dbReference>
<evidence type="ECO:0000256" key="3">
    <source>
        <dbReference type="ARBA" id="ARBA00023027"/>
    </source>
</evidence>
<proteinExistence type="predicted"/>